<dbReference type="InterPro" id="IPR029063">
    <property type="entry name" value="SAM-dependent_MTases_sf"/>
</dbReference>
<dbReference type="EMBL" id="OMOQ01000003">
    <property type="protein sequence ID" value="SPH24285.1"/>
    <property type="molecule type" value="Genomic_DNA"/>
</dbReference>
<dbReference type="AlphaFoldDB" id="A0A2R8BLP9"/>
<name>A0A2R8BLP9_9RHOB</name>
<dbReference type="EC" id="2.1.1.72" evidence="2"/>
<dbReference type="GO" id="GO:0009007">
    <property type="term" value="F:site-specific DNA-methyltransferase (adenine-specific) activity"/>
    <property type="evidence" value="ECO:0007669"/>
    <property type="project" value="UniProtKB-EC"/>
</dbReference>
<evidence type="ECO:0000256" key="6">
    <source>
        <dbReference type="ARBA" id="ARBA00047942"/>
    </source>
</evidence>
<gene>
    <name evidence="8" type="primary">rsrIM_2</name>
    <name evidence="8" type="ORF">DEA8626_03335</name>
</gene>
<dbReference type="InterPro" id="IPR002295">
    <property type="entry name" value="N4/N6-MTase_EcoPI_Mod-like"/>
</dbReference>
<sequence length="94" mass="10427">MEELALHPTVKPVQIIADAIRDVSGRGEIVLDLFGGSGSTLIAAEKTGRRGYLTELDPIYCDRILTRWEAYAKDEAERLVCGWPQPLDRLEAAD</sequence>
<keyword evidence="4 8" id="KW-0808">Transferase</keyword>
<evidence type="ECO:0000313" key="8">
    <source>
        <dbReference type="EMBL" id="SPH24285.1"/>
    </source>
</evidence>
<dbReference type="GO" id="GO:0032259">
    <property type="term" value="P:methylation"/>
    <property type="evidence" value="ECO:0007669"/>
    <property type="project" value="UniProtKB-KW"/>
</dbReference>
<protein>
    <recommendedName>
        <fullName evidence="2">site-specific DNA-methyltransferase (adenine-specific)</fullName>
        <ecNumber evidence="2">2.1.1.72</ecNumber>
    </recommendedName>
</protein>
<evidence type="ECO:0000313" key="9">
    <source>
        <dbReference type="Proteomes" id="UP000244924"/>
    </source>
</evidence>
<evidence type="ECO:0000256" key="5">
    <source>
        <dbReference type="ARBA" id="ARBA00022691"/>
    </source>
</evidence>
<dbReference type="GO" id="GO:0003677">
    <property type="term" value="F:DNA binding"/>
    <property type="evidence" value="ECO:0007669"/>
    <property type="project" value="InterPro"/>
</dbReference>
<evidence type="ECO:0000256" key="1">
    <source>
        <dbReference type="ARBA" id="ARBA00006594"/>
    </source>
</evidence>
<comment type="catalytic activity">
    <reaction evidence="6">
        <text>a 2'-deoxyadenosine in DNA + S-adenosyl-L-methionine = an N(6)-methyl-2'-deoxyadenosine in DNA + S-adenosyl-L-homocysteine + H(+)</text>
        <dbReference type="Rhea" id="RHEA:15197"/>
        <dbReference type="Rhea" id="RHEA-COMP:12418"/>
        <dbReference type="Rhea" id="RHEA-COMP:12419"/>
        <dbReference type="ChEBI" id="CHEBI:15378"/>
        <dbReference type="ChEBI" id="CHEBI:57856"/>
        <dbReference type="ChEBI" id="CHEBI:59789"/>
        <dbReference type="ChEBI" id="CHEBI:90615"/>
        <dbReference type="ChEBI" id="CHEBI:90616"/>
        <dbReference type="EC" id="2.1.1.72"/>
    </reaction>
</comment>
<keyword evidence="3 8" id="KW-0489">Methyltransferase</keyword>
<keyword evidence="5" id="KW-0949">S-adenosyl-L-methionine</keyword>
<organism evidence="8 9">
    <name type="scientific">Albidovulum aquaemixtae</name>
    <dbReference type="NCBI Taxonomy" id="1542388"/>
    <lineage>
        <taxon>Bacteria</taxon>
        <taxon>Pseudomonadati</taxon>
        <taxon>Pseudomonadota</taxon>
        <taxon>Alphaproteobacteria</taxon>
        <taxon>Rhodobacterales</taxon>
        <taxon>Paracoccaceae</taxon>
        <taxon>Albidovulum</taxon>
    </lineage>
</organism>
<dbReference type="Gene3D" id="3.40.50.150">
    <property type="entry name" value="Vaccinia Virus protein VP39"/>
    <property type="match status" value="1"/>
</dbReference>
<dbReference type="SUPFAM" id="SSF53335">
    <property type="entry name" value="S-adenosyl-L-methionine-dependent methyltransferases"/>
    <property type="match status" value="1"/>
</dbReference>
<comment type="similarity">
    <text evidence="1">Belongs to the N(4)/N(6)-methyltransferase family.</text>
</comment>
<feature type="domain" description="DNA methylase N-4/N-6" evidence="7">
    <location>
        <begin position="6"/>
        <end position="63"/>
    </location>
</feature>
<evidence type="ECO:0000256" key="2">
    <source>
        <dbReference type="ARBA" id="ARBA00011900"/>
    </source>
</evidence>
<evidence type="ECO:0000256" key="4">
    <source>
        <dbReference type="ARBA" id="ARBA00022679"/>
    </source>
</evidence>
<dbReference type="InterPro" id="IPR002941">
    <property type="entry name" value="DNA_methylase_N4/N6"/>
</dbReference>
<dbReference type="GO" id="GO:0008170">
    <property type="term" value="F:N-methyltransferase activity"/>
    <property type="evidence" value="ECO:0007669"/>
    <property type="project" value="InterPro"/>
</dbReference>
<keyword evidence="9" id="KW-1185">Reference proteome</keyword>
<proteinExistence type="inferred from homology"/>
<dbReference type="PRINTS" id="PR00506">
    <property type="entry name" value="D21N6MTFRASE"/>
</dbReference>
<evidence type="ECO:0000259" key="7">
    <source>
        <dbReference type="Pfam" id="PF01555"/>
    </source>
</evidence>
<evidence type="ECO:0000256" key="3">
    <source>
        <dbReference type="ARBA" id="ARBA00022603"/>
    </source>
</evidence>
<reference evidence="8 9" key="1">
    <citation type="submission" date="2018-03" db="EMBL/GenBank/DDBJ databases">
        <authorList>
            <person name="Keele B.F."/>
        </authorList>
    </citation>
    <scope>NUCLEOTIDE SEQUENCE [LARGE SCALE GENOMIC DNA]</scope>
    <source>
        <strain evidence="8 9">CECT 8626</strain>
    </source>
</reference>
<dbReference type="Pfam" id="PF01555">
    <property type="entry name" value="N6_N4_Mtase"/>
    <property type="match status" value="1"/>
</dbReference>
<dbReference type="Proteomes" id="UP000244924">
    <property type="component" value="Unassembled WGS sequence"/>
</dbReference>
<accession>A0A2R8BLP9</accession>